<dbReference type="Pfam" id="PF02353">
    <property type="entry name" value="CMAS"/>
    <property type="match status" value="1"/>
</dbReference>
<accession>A0A9X3Z675</accession>
<dbReference type="Proteomes" id="UP001141619">
    <property type="component" value="Unassembled WGS sequence"/>
</dbReference>
<dbReference type="AlphaFoldDB" id="A0A9X3Z675"/>
<dbReference type="PANTHER" id="PTHR43667">
    <property type="entry name" value="CYCLOPROPANE-FATTY-ACYL-PHOSPHOLIPID SYNTHASE"/>
    <property type="match status" value="1"/>
</dbReference>
<keyword evidence="2" id="KW-0489">Methyltransferase</keyword>
<dbReference type="InterPro" id="IPR057206">
    <property type="entry name" value="DUF7884"/>
</dbReference>
<dbReference type="RefSeq" id="WP_274942353.1">
    <property type="nucleotide sequence ID" value="NZ_JANWOI010000001.1"/>
</dbReference>
<name>A0A9X3Z675_9PROT</name>
<gene>
    <name evidence="7" type="ORF">NYP16_01575</name>
</gene>
<dbReference type="Gene3D" id="3.40.50.150">
    <property type="entry name" value="Vaccinia Virus protein VP39"/>
    <property type="match status" value="1"/>
</dbReference>
<evidence type="ECO:0000256" key="2">
    <source>
        <dbReference type="ARBA" id="ARBA00022603"/>
    </source>
</evidence>
<dbReference type="GO" id="GO:0008168">
    <property type="term" value="F:methyltransferase activity"/>
    <property type="evidence" value="ECO:0007669"/>
    <property type="project" value="UniProtKB-KW"/>
</dbReference>
<dbReference type="PANTHER" id="PTHR43667:SF1">
    <property type="entry name" value="CYCLOPROPANE-FATTY-ACYL-PHOSPHOLIPID SYNTHASE"/>
    <property type="match status" value="1"/>
</dbReference>
<dbReference type="GO" id="GO:0008610">
    <property type="term" value="P:lipid biosynthetic process"/>
    <property type="evidence" value="ECO:0007669"/>
    <property type="project" value="InterPro"/>
</dbReference>
<evidence type="ECO:0000256" key="4">
    <source>
        <dbReference type="ARBA" id="ARBA00022691"/>
    </source>
</evidence>
<reference evidence="7" key="1">
    <citation type="submission" date="2022-08" db="EMBL/GenBank/DDBJ databases">
        <authorList>
            <person name="Vandamme P."/>
            <person name="Hettiarachchi A."/>
            <person name="Peeters C."/>
            <person name="Cnockaert M."/>
            <person name="Carlier A."/>
        </authorList>
    </citation>
    <scope>NUCLEOTIDE SEQUENCE</scope>
    <source>
        <strain evidence="7">LMG 31809</strain>
    </source>
</reference>
<feature type="domain" description="DUF7884" evidence="6">
    <location>
        <begin position="18"/>
        <end position="87"/>
    </location>
</feature>
<dbReference type="SUPFAM" id="SSF53335">
    <property type="entry name" value="S-adenosyl-L-methionine-dependent methyltransferases"/>
    <property type="match status" value="1"/>
</dbReference>
<protein>
    <submittedName>
        <fullName evidence="7">Cyclopropane-fatty-acyl-phospholipid synthase family protein</fullName>
    </submittedName>
</protein>
<evidence type="ECO:0000259" key="6">
    <source>
        <dbReference type="Pfam" id="PF25371"/>
    </source>
</evidence>
<dbReference type="InterPro" id="IPR029063">
    <property type="entry name" value="SAM-dependent_MTases_sf"/>
</dbReference>
<reference evidence="7" key="2">
    <citation type="journal article" date="2023" name="Syst. Appl. Microbiol.">
        <title>Govania unica gen. nov., sp. nov., a rare biosphere bacterium that represents a novel family in the class Alphaproteobacteria.</title>
        <authorList>
            <person name="Vandamme P."/>
            <person name="Peeters C."/>
            <person name="Hettiarachchi A."/>
            <person name="Cnockaert M."/>
            <person name="Carlier A."/>
        </authorList>
    </citation>
    <scope>NUCLEOTIDE SEQUENCE</scope>
    <source>
        <strain evidence="7">LMG 31809</strain>
    </source>
</reference>
<dbReference type="InterPro" id="IPR050723">
    <property type="entry name" value="CFA/CMAS"/>
</dbReference>
<dbReference type="PIRSF" id="PIRSF003085">
    <property type="entry name" value="CMAS"/>
    <property type="match status" value="1"/>
</dbReference>
<evidence type="ECO:0000313" key="7">
    <source>
        <dbReference type="EMBL" id="MDA5192649.1"/>
    </source>
</evidence>
<keyword evidence="4" id="KW-0949">S-adenosyl-L-methionine</keyword>
<dbReference type="EMBL" id="JANWOI010000001">
    <property type="protein sequence ID" value="MDA5192649.1"/>
    <property type="molecule type" value="Genomic_DNA"/>
</dbReference>
<organism evidence="7 8">
    <name type="scientific">Govanella unica</name>
    <dbReference type="NCBI Taxonomy" id="2975056"/>
    <lineage>
        <taxon>Bacteria</taxon>
        <taxon>Pseudomonadati</taxon>
        <taxon>Pseudomonadota</taxon>
        <taxon>Alphaproteobacteria</taxon>
        <taxon>Emcibacterales</taxon>
        <taxon>Govanellaceae</taxon>
        <taxon>Govanella</taxon>
    </lineage>
</organism>
<evidence type="ECO:0000256" key="5">
    <source>
        <dbReference type="ARBA" id="ARBA00023098"/>
    </source>
</evidence>
<comment type="similarity">
    <text evidence="1">Belongs to the CFA/CMAS family.</text>
</comment>
<keyword evidence="5" id="KW-0443">Lipid metabolism</keyword>
<evidence type="ECO:0000256" key="3">
    <source>
        <dbReference type="ARBA" id="ARBA00022679"/>
    </source>
</evidence>
<comment type="caution">
    <text evidence="7">The sequence shown here is derived from an EMBL/GenBank/DDBJ whole genome shotgun (WGS) entry which is preliminary data.</text>
</comment>
<evidence type="ECO:0000256" key="1">
    <source>
        <dbReference type="ARBA" id="ARBA00010815"/>
    </source>
</evidence>
<dbReference type="CDD" id="cd02440">
    <property type="entry name" value="AdoMet_MTases"/>
    <property type="match status" value="1"/>
</dbReference>
<dbReference type="InterPro" id="IPR003333">
    <property type="entry name" value="CMAS"/>
</dbReference>
<dbReference type="GO" id="GO:0032259">
    <property type="term" value="P:methylation"/>
    <property type="evidence" value="ECO:0007669"/>
    <property type="project" value="UniProtKB-KW"/>
</dbReference>
<sequence>MFLLSILLKNLLKIGTLNIIDVDGKTYRFVGSPSPEMTLRLHDRKVAWDIGWHSSLAMGEAYMDGRVTFEKGDIREFLKLVMANRNFYPRNNRMTLKRWLKRQTGHLFQHNPISRSRENVHHHYDLSGELYDLFLDADRQYSCAYFPTGTEDLETAQLLKKAHIAAKLCLKAGQRVLDIGCGWGGMALYLNRVAGVKVKGVTLSDEQLAVAKGRAAKSGVSNDVDFQLQDYRTVTERYDRVVSVGMFEHVGVPQYQTFFDTLYNVTTDDCVALLHTIGRSDGPGRTNSWVRKYIFPGGYSPALSEILPVIEQAGFYVTDIEILRLHYAKTLKHWWDRVQQNRDKIIALYDERFLRMWEFYLAASEWTFHYSDHVVFQIQLAKQQDAVPFTRDYIYEKERELIAMDAAARANEKLKLA</sequence>
<evidence type="ECO:0000313" key="8">
    <source>
        <dbReference type="Proteomes" id="UP001141619"/>
    </source>
</evidence>
<keyword evidence="8" id="KW-1185">Reference proteome</keyword>
<keyword evidence="3" id="KW-0808">Transferase</keyword>
<proteinExistence type="inferred from homology"/>
<dbReference type="Pfam" id="PF25371">
    <property type="entry name" value="DUF7884"/>
    <property type="match status" value="1"/>
</dbReference>